<protein>
    <submittedName>
        <fullName evidence="1">Uncharacterized protein</fullName>
    </submittedName>
</protein>
<dbReference type="EMBL" id="CM044701">
    <property type="protein sequence ID" value="KAI5679718.1"/>
    <property type="molecule type" value="Genomic_DNA"/>
</dbReference>
<evidence type="ECO:0000313" key="2">
    <source>
        <dbReference type="Proteomes" id="UP001060085"/>
    </source>
</evidence>
<sequence length="1339" mass="149620">MAKGKLILICQSGGQFMTNEDGTLSYDGGEANAVNINHETLYDDLKLRVAEMCNLDQKTISMKYFLPGNRRTLITLRNEKDLKRMLDFHGNSITADLFLTGKEGFDRESLKVHSTRGVNVKVAETVETVLSLAANSVSPNMTSRDKKAVLSEATAPIITPDTLIDVNVTLASPSQTTGDSTAPSANDADDDSDYSPRRAVAPDTTADSPTSFDTNGTPADTVKKRRRTATWKLGATGPVIVADADSDGERRLKKKKKATGILLPKTDDLEPTTDCNPSSEHDNLEATTYCNPSSEHDDLEPIGDSDQSVDVLDSPCAIAIRDQEFPENLVANWRDGITGVGQGFKSFKEFRDALQKYAIAHRIVYTLKSNDTVRAIGTCVADGCPWKIHAAWVPASQSFRIKKFENIHTCGGKAWKSAHPGRNWLVSIIKDRLQESPHCKPKEIANGIFQDFGVELSYTQVWRAFEHAREQLQGSYKYSYNQLPSFCRKVVETNPGSFAKLVTDDEKRFKCLFVSFHCLIHGFCDGCRPLLFLESTSLKSEYQEVLLTATAVDADDGFFPVAFAIVDVENHETWRWFLEQIKSAISTPESITFVSDRDKGLKSCVLEVFENAFHGYSIYHLLESFKRNLREGPFHGDATGLLPKIFLSAAHAVRLVSFQKLCEQIKQVSSQSYDWVIQIEPECWTSLLFRGEPYNYITENVAELYKKLMEDVQEATIMQKIQALICMISGLIKARQAESSLWSSKLTPSIEKRLQADTAKALSFKVLFSSDTVAEVHDDCNHVVKIETQECSCLEWKQNRLPCRHAIAVLNSKGKSLYDYCPKHFTVETYRSIYSESLHLIPGIGKPERKRKADAETVKVLPLQQKRKADSGSVEVLPLLQEKYNSETVQELPVRQEKADSETMQELPELQEKAVSETMQELPEQQNRPDSGTVEVLAVSQERADSETMQELPEQEEKVDSGTAEVLAPQEKADSGIMPQLPEQLEKADSETMQEVPEQQEMVDFGPMEVVPLLQEKADSETMQELPEQQENSDSETKRELPEQQEKADSGTVKVLAETLERADSETMQDLPEQQEKADSGTGEVLAAPQEKADSETMQEFPEQQEKVDSETMQELPEQKEKIDSEIKQELPEQQERADSGAVERDDSETMQELPEQQEKADSGTGEMPAALQQKADSETMQKVPQQQEKVDSETTGEHPEQQEKADSGTTMEVLAAPSQERADSETTQDLPKQQLGKAADSDTGKVPAAAAQEKADEPETTQELPEQQQEKADSETGEVWHEESDSDLDEVLPPNPPELTREQKKQRARMDALNRRTVTCRRCKEPGHNKASCKATLL</sequence>
<gene>
    <name evidence="1" type="ORF">M9H77_00945</name>
</gene>
<evidence type="ECO:0000313" key="1">
    <source>
        <dbReference type="EMBL" id="KAI5679718.1"/>
    </source>
</evidence>
<proteinExistence type="predicted"/>
<keyword evidence="2" id="KW-1185">Reference proteome</keyword>
<reference evidence="2" key="1">
    <citation type="journal article" date="2023" name="Nat. Plants">
        <title>Single-cell RNA sequencing provides a high-resolution roadmap for understanding the multicellular compartmentation of specialized metabolism.</title>
        <authorList>
            <person name="Sun S."/>
            <person name="Shen X."/>
            <person name="Li Y."/>
            <person name="Li Y."/>
            <person name="Wang S."/>
            <person name="Li R."/>
            <person name="Zhang H."/>
            <person name="Shen G."/>
            <person name="Guo B."/>
            <person name="Wei J."/>
            <person name="Xu J."/>
            <person name="St-Pierre B."/>
            <person name="Chen S."/>
            <person name="Sun C."/>
        </authorList>
    </citation>
    <scope>NUCLEOTIDE SEQUENCE [LARGE SCALE GENOMIC DNA]</scope>
</reference>
<organism evidence="1 2">
    <name type="scientific">Catharanthus roseus</name>
    <name type="common">Madagascar periwinkle</name>
    <name type="synonym">Vinca rosea</name>
    <dbReference type="NCBI Taxonomy" id="4058"/>
    <lineage>
        <taxon>Eukaryota</taxon>
        <taxon>Viridiplantae</taxon>
        <taxon>Streptophyta</taxon>
        <taxon>Embryophyta</taxon>
        <taxon>Tracheophyta</taxon>
        <taxon>Spermatophyta</taxon>
        <taxon>Magnoliopsida</taxon>
        <taxon>eudicotyledons</taxon>
        <taxon>Gunneridae</taxon>
        <taxon>Pentapetalae</taxon>
        <taxon>asterids</taxon>
        <taxon>lamiids</taxon>
        <taxon>Gentianales</taxon>
        <taxon>Apocynaceae</taxon>
        <taxon>Rauvolfioideae</taxon>
        <taxon>Vinceae</taxon>
        <taxon>Catharanthinae</taxon>
        <taxon>Catharanthus</taxon>
    </lineage>
</organism>
<comment type="caution">
    <text evidence="1">The sequence shown here is derived from an EMBL/GenBank/DDBJ whole genome shotgun (WGS) entry which is preliminary data.</text>
</comment>
<accession>A0ACC0C448</accession>
<name>A0ACC0C448_CATRO</name>
<dbReference type="Proteomes" id="UP001060085">
    <property type="component" value="Linkage Group LG01"/>
</dbReference>